<accession>A0A2A2L1C3</accession>
<dbReference type="OrthoDB" id="5777959at2759"/>
<evidence type="ECO:0000313" key="1">
    <source>
        <dbReference type="EMBL" id="PAV79929.1"/>
    </source>
</evidence>
<organism evidence="1 2">
    <name type="scientific">Diploscapter pachys</name>
    <dbReference type="NCBI Taxonomy" id="2018661"/>
    <lineage>
        <taxon>Eukaryota</taxon>
        <taxon>Metazoa</taxon>
        <taxon>Ecdysozoa</taxon>
        <taxon>Nematoda</taxon>
        <taxon>Chromadorea</taxon>
        <taxon>Rhabditida</taxon>
        <taxon>Rhabditina</taxon>
        <taxon>Rhabditomorpha</taxon>
        <taxon>Rhabditoidea</taxon>
        <taxon>Rhabditidae</taxon>
        <taxon>Diploscapter</taxon>
    </lineage>
</organism>
<gene>
    <name evidence="1" type="ORF">WR25_00866</name>
</gene>
<protein>
    <submittedName>
        <fullName evidence="1">Uncharacterized protein</fullName>
    </submittedName>
</protein>
<proteinExistence type="predicted"/>
<keyword evidence="2" id="KW-1185">Reference proteome</keyword>
<sequence>MLKCDSSPRQLAKIVGRRCHLTVYFLLSLFVNGASGRTFNESIFAVPGLEVMASNDEKPHFTIIETVSRTKLHRHRREVIAGPLYDWLSYEIPYQIWGGDCESFAFSDYFKLQRVLNVWGTKRNSLDPRFITSIN</sequence>
<dbReference type="EMBL" id="LIAE01007340">
    <property type="protein sequence ID" value="PAV79929.1"/>
    <property type="molecule type" value="Genomic_DNA"/>
</dbReference>
<reference evidence="1 2" key="1">
    <citation type="journal article" date="2017" name="Curr. Biol.">
        <title>Genome architecture and evolution of a unichromosomal asexual nematode.</title>
        <authorList>
            <person name="Fradin H."/>
            <person name="Zegar C."/>
            <person name="Gutwein M."/>
            <person name="Lucas J."/>
            <person name="Kovtun M."/>
            <person name="Corcoran D."/>
            <person name="Baugh L.R."/>
            <person name="Kiontke K."/>
            <person name="Gunsalus K."/>
            <person name="Fitch D.H."/>
            <person name="Piano F."/>
        </authorList>
    </citation>
    <scope>NUCLEOTIDE SEQUENCE [LARGE SCALE GENOMIC DNA]</scope>
    <source>
        <strain evidence="1">PF1309</strain>
    </source>
</reference>
<comment type="caution">
    <text evidence="1">The sequence shown here is derived from an EMBL/GenBank/DDBJ whole genome shotgun (WGS) entry which is preliminary data.</text>
</comment>
<evidence type="ECO:0000313" key="2">
    <source>
        <dbReference type="Proteomes" id="UP000218231"/>
    </source>
</evidence>
<name>A0A2A2L1C3_9BILA</name>
<dbReference type="AlphaFoldDB" id="A0A2A2L1C3"/>
<dbReference type="Proteomes" id="UP000218231">
    <property type="component" value="Unassembled WGS sequence"/>
</dbReference>